<organism evidence="1">
    <name type="scientific">Sesamum radiatum</name>
    <name type="common">Black benniseed</name>
    <dbReference type="NCBI Taxonomy" id="300843"/>
    <lineage>
        <taxon>Eukaryota</taxon>
        <taxon>Viridiplantae</taxon>
        <taxon>Streptophyta</taxon>
        <taxon>Embryophyta</taxon>
        <taxon>Tracheophyta</taxon>
        <taxon>Spermatophyta</taxon>
        <taxon>Magnoliopsida</taxon>
        <taxon>eudicotyledons</taxon>
        <taxon>Gunneridae</taxon>
        <taxon>Pentapetalae</taxon>
        <taxon>asterids</taxon>
        <taxon>lamiids</taxon>
        <taxon>Lamiales</taxon>
        <taxon>Pedaliaceae</taxon>
        <taxon>Sesamum</taxon>
    </lineage>
</organism>
<dbReference type="AlphaFoldDB" id="A0AAW2R016"/>
<accession>A0AAW2R016</accession>
<reference evidence="1" key="1">
    <citation type="submission" date="2020-06" db="EMBL/GenBank/DDBJ databases">
        <authorList>
            <person name="Li T."/>
            <person name="Hu X."/>
            <person name="Zhang T."/>
            <person name="Song X."/>
            <person name="Zhang H."/>
            <person name="Dai N."/>
            <person name="Sheng W."/>
            <person name="Hou X."/>
            <person name="Wei L."/>
        </authorList>
    </citation>
    <scope>NUCLEOTIDE SEQUENCE</scope>
    <source>
        <strain evidence="1">G02</strain>
        <tissue evidence="1">Leaf</tissue>
    </source>
</reference>
<protein>
    <submittedName>
        <fullName evidence="1">Uncharacterized protein</fullName>
    </submittedName>
</protein>
<name>A0AAW2R016_SESRA</name>
<proteinExistence type="predicted"/>
<gene>
    <name evidence="1" type="ORF">Sradi_3250900</name>
</gene>
<evidence type="ECO:0000313" key="1">
    <source>
        <dbReference type="EMBL" id="KAL0373352.1"/>
    </source>
</evidence>
<sequence length="52" mass="5570">MAQQACSLEPDLWAIEGVADQLPLGTSGAAYSFGSCYLSRTEKEGENTEQSE</sequence>
<reference evidence="1" key="2">
    <citation type="journal article" date="2024" name="Plant">
        <title>Genomic evolution and insights into agronomic trait innovations of Sesamum species.</title>
        <authorList>
            <person name="Miao H."/>
            <person name="Wang L."/>
            <person name="Qu L."/>
            <person name="Liu H."/>
            <person name="Sun Y."/>
            <person name="Le M."/>
            <person name="Wang Q."/>
            <person name="Wei S."/>
            <person name="Zheng Y."/>
            <person name="Lin W."/>
            <person name="Duan Y."/>
            <person name="Cao H."/>
            <person name="Xiong S."/>
            <person name="Wang X."/>
            <person name="Wei L."/>
            <person name="Li C."/>
            <person name="Ma Q."/>
            <person name="Ju M."/>
            <person name="Zhao R."/>
            <person name="Li G."/>
            <person name="Mu C."/>
            <person name="Tian Q."/>
            <person name="Mei H."/>
            <person name="Zhang T."/>
            <person name="Gao T."/>
            <person name="Zhang H."/>
        </authorList>
    </citation>
    <scope>NUCLEOTIDE SEQUENCE</scope>
    <source>
        <strain evidence="1">G02</strain>
    </source>
</reference>
<comment type="caution">
    <text evidence="1">The sequence shown here is derived from an EMBL/GenBank/DDBJ whole genome shotgun (WGS) entry which is preliminary data.</text>
</comment>
<dbReference type="EMBL" id="JACGWJ010000014">
    <property type="protein sequence ID" value="KAL0373352.1"/>
    <property type="molecule type" value="Genomic_DNA"/>
</dbReference>